<name>A0A1N6JG70_9BACT</name>
<evidence type="ECO:0000256" key="5">
    <source>
        <dbReference type="ARBA" id="ARBA00023237"/>
    </source>
</evidence>
<accession>A0A1N6JG70</accession>
<feature type="signal peptide" evidence="6">
    <location>
        <begin position="1"/>
        <end position="21"/>
    </location>
</feature>
<gene>
    <name evidence="9" type="ORF">SAMN04488055_3975</name>
</gene>
<dbReference type="GO" id="GO:0009279">
    <property type="term" value="C:cell outer membrane"/>
    <property type="evidence" value="ECO:0007669"/>
    <property type="project" value="UniProtKB-SubCell"/>
</dbReference>
<dbReference type="Pfam" id="PF07980">
    <property type="entry name" value="SusD_RagB"/>
    <property type="match status" value="1"/>
</dbReference>
<feature type="domain" description="SusD-like N-terminal" evidence="8">
    <location>
        <begin position="23"/>
        <end position="219"/>
    </location>
</feature>
<evidence type="ECO:0000256" key="1">
    <source>
        <dbReference type="ARBA" id="ARBA00004442"/>
    </source>
</evidence>
<dbReference type="RefSeq" id="WP_074241290.1">
    <property type="nucleotide sequence ID" value="NZ_FSRA01000002.1"/>
</dbReference>
<proteinExistence type="inferred from homology"/>
<evidence type="ECO:0000259" key="8">
    <source>
        <dbReference type="Pfam" id="PF14322"/>
    </source>
</evidence>
<dbReference type="EMBL" id="FSRA01000002">
    <property type="protein sequence ID" value="SIO43193.1"/>
    <property type="molecule type" value="Genomic_DNA"/>
</dbReference>
<dbReference type="CDD" id="cd08977">
    <property type="entry name" value="SusD"/>
    <property type="match status" value="1"/>
</dbReference>
<dbReference type="Gene3D" id="1.25.40.390">
    <property type="match status" value="1"/>
</dbReference>
<evidence type="ECO:0000256" key="4">
    <source>
        <dbReference type="ARBA" id="ARBA00023136"/>
    </source>
</evidence>
<evidence type="ECO:0000313" key="10">
    <source>
        <dbReference type="Proteomes" id="UP000185003"/>
    </source>
</evidence>
<sequence length="460" mass="51620">MKILNKQWPILFLVFASSCLADLDVKPTEIIDQTLAFQSIDDVNAGVLGVYAGLSTHTISTNTLIADEAMWSLENNTGRGTLMYSWRQDPVNPEAIAPWQSFYQVLDRANRILDVIDEVYTTPQGETLRNQYKGELLALRAYCHFELLRLYAVDYEPASPGVPLMKTAAIGKPGRETVAKVFEQINADLELAKGMIPATFTNRSRITKQAVSAIQARAALWQKNWDAAITYASEVINAMPLATIAQFPDIWLDKNNVEVVWELKREAQDAKFGDFYRDGSDKILFAPSAELRNTMDAVNDVRFNTYMRELSPARWAVVKYVGGQPALANLVDIKLFRVAEMYLIRAEAYAAKGVAGLNAGTADLNVLRTQRINGYTPQTFADPASLMDAILLERFKELAFEGHRYLDLRRKNMDITRLPEDAIQAPAATKLTAADKAYYLPIPLREIQANENISQHPKYN</sequence>
<evidence type="ECO:0000256" key="3">
    <source>
        <dbReference type="ARBA" id="ARBA00022729"/>
    </source>
</evidence>
<dbReference type="PROSITE" id="PS51257">
    <property type="entry name" value="PROKAR_LIPOPROTEIN"/>
    <property type="match status" value="1"/>
</dbReference>
<dbReference type="InterPro" id="IPR012944">
    <property type="entry name" value="SusD_RagB_dom"/>
</dbReference>
<evidence type="ECO:0000259" key="7">
    <source>
        <dbReference type="Pfam" id="PF07980"/>
    </source>
</evidence>
<dbReference type="InterPro" id="IPR033985">
    <property type="entry name" value="SusD-like_N"/>
</dbReference>
<dbReference type="AlphaFoldDB" id="A0A1N6JG70"/>
<evidence type="ECO:0000256" key="2">
    <source>
        <dbReference type="ARBA" id="ARBA00006275"/>
    </source>
</evidence>
<keyword evidence="3 6" id="KW-0732">Signal</keyword>
<feature type="chain" id="PRO_5012658639" evidence="6">
    <location>
        <begin position="22"/>
        <end position="460"/>
    </location>
</feature>
<keyword evidence="5" id="KW-0998">Cell outer membrane</keyword>
<keyword evidence="10" id="KW-1185">Reference proteome</keyword>
<dbReference type="Pfam" id="PF14322">
    <property type="entry name" value="SusD-like_3"/>
    <property type="match status" value="1"/>
</dbReference>
<dbReference type="Proteomes" id="UP000185003">
    <property type="component" value="Unassembled WGS sequence"/>
</dbReference>
<feature type="domain" description="RagB/SusD" evidence="7">
    <location>
        <begin position="330"/>
        <end position="459"/>
    </location>
</feature>
<dbReference type="InterPro" id="IPR011990">
    <property type="entry name" value="TPR-like_helical_dom_sf"/>
</dbReference>
<organism evidence="9 10">
    <name type="scientific">Chitinophaga niabensis</name>
    <dbReference type="NCBI Taxonomy" id="536979"/>
    <lineage>
        <taxon>Bacteria</taxon>
        <taxon>Pseudomonadati</taxon>
        <taxon>Bacteroidota</taxon>
        <taxon>Chitinophagia</taxon>
        <taxon>Chitinophagales</taxon>
        <taxon>Chitinophagaceae</taxon>
        <taxon>Chitinophaga</taxon>
    </lineage>
</organism>
<dbReference type="OrthoDB" id="1080118at2"/>
<dbReference type="STRING" id="536979.SAMN04488055_3975"/>
<dbReference type="SUPFAM" id="SSF48452">
    <property type="entry name" value="TPR-like"/>
    <property type="match status" value="1"/>
</dbReference>
<evidence type="ECO:0000256" key="6">
    <source>
        <dbReference type="SAM" id="SignalP"/>
    </source>
</evidence>
<keyword evidence="4" id="KW-0472">Membrane</keyword>
<comment type="subcellular location">
    <subcellularLocation>
        <location evidence="1">Cell outer membrane</location>
    </subcellularLocation>
</comment>
<protein>
    <submittedName>
        <fullName evidence="9">SusD family protein</fullName>
    </submittedName>
</protein>
<comment type="similarity">
    <text evidence="2">Belongs to the SusD family.</text>
</comment>
<reference evidence="9 10" key="1">
    <citation type="submission" date="2016-11" db="EMBL/GenBank/DDBJ databases">
        <authorList>
            <person name="Jaros S."/>
            <person name="Januszkiewicz K."/>
            <person name="Wedrychowicz H."/>
        </authorList>
    </citation>
    <scope>NUCLEOTIDE SEQUENCE [LARGE SCALE GENOMIC DNA]</scope>
    <source>
        <strain evidence="9 10">DSM 24787</strain>
    </source>
</reference>
<evidence type="ECO:0000313" key="9">
    <source>
        <dbReference type="EMBL" id="SIO43193.1"/>
    </source>
</evidence>